<dbReference type="InterPro" id="IPR006595">
    <property type="entry name" value="CTLH_C"/>
</dbReference>
<dbReference type="PROSITE" id="PS50897">
    <property type="entry name" value="CTLH"/>
    <property type="match status" value="1"/>
</dbReference>
<accession>A0ABN8R6X5</accession>
<feature type="non-terminal residue" evidence="6">
    <location>
        <position position="1"/>
    </location>
</feature>
<dbReference type="Gene3D" id="2.130.10.10">
    <property type="entry name" value="YVTN repeat-like/Quinoprotein amine dehydrogenase"/>
    <property type="match status" value="2"/>
</dbReference>
<organism evidence="6 7">
    <name type="scientific">Porites lobata</name>
    <dbReference type="NCBI Taxonomy" id="104759"/>
    <lineage>
        <taxon>Eukaryota</taxon>
        <taxon>Metazoa</taxon>
        <taxon>Cnidaria</taxon>
        <taxon>Anthozoa</taxon>
        <taxon>Hexacorallia</taxon>
        <taxon>Scleractinia</taxon>
        <taxon>Fungiina</taxon>
        <taxon>Poritidae</taxon>
        <taxon>Porites</taxon>
    </lineage>
</organism>
<dbReference type="SUPFAM" id="SSF50978">
    <property type="entry name" value="WD40 repeat-like"/>
    <property type="match status" value="1"/>
</dbReference>
<feature type="repeat" description="WD" evidence="3">
    <location>
        <begin position="339"/>
        <end position="380"/>
    </location>
</feature>
<dbReference type="InterPro" id="IPR020472">
    <property type="entry name" value="WD40_PAC1"/>
</dbReference>
<dbReference type="PANTHER" id="PTHR22838">
    <property type="entry name" value="WD REPEAT PROTEIN 26-RELATED"/>
    <property type="match status" value="1"/>
</dbReference>
<name>A0ABN8R6X5_9CNID</name>
<dbReference type="PROSITE" id="PS50294">
    <property type="entry name" value="WD_REPEATS_REGION"/>
    <property type="match status" value="2"/>
</dbReference>
<dbReference type="SMART" id="SM00320">
    <property type="entry name" value="WD40"/>
    <property type="match status" value="5"/>
</dbReference>
<evidence type="ECO:0000256" key="3">
    <source>
        <dbReference type="PROSITE-ProRule" id="PRU00221"/>
    </source>
</evidence>
<evidence type="ECO:0000313" key="7">
    <source>
        <dbReference type="Proteomes" id="UP001159405"/>
    </source>
</evidence>
<dbReference type="PANTHER" id="PTHR22838:SF0">
    <property type="entry name" value="WD REPEAT-CONTAINING PROTEIN 26"/>
    <property type="match status" value="1"/>
</dbReference>
<feature type="repeat" description="WD" evidence="3">
    <location>
        <begin position="383"/>
        <end position="414"/>
    </location>
</feature>
<dbReference type="Pfam" id="PF00400">
    <property type="entry name" value="WD40"/>
    <property type="match status" value="5"/>
</dbReference>
<evidence type="ECO:0000259" key="5">
    <source>
        <dbReference type="PROSITE" id="PS50897"/>
    </source>
</evidence>
<dbReference type="InterPro" id="IPR001680">
    <property type="entry name" value="WD40_rpt"/>
</dbReference>
<feature type="region of interest" description="Disordered" evidence="4">
    <location>
        <begin position="83"/>
        <end position="113"/>
    </location>
</feature>
<dbReference type="EMBL" id="CALNXK010000197">
    <property type="protein sequence ID" value="CAH3175118.1"/>
    <property type="molecule type" value="Genomic_DNA"/>
</dbReference>
<comment type="caution">
    <text evidence="6">The sequence shown here is derived from an EMBL/GenBank/DDBJ whole genome shotgun (WGS) entry which is preliminary data.</text>
</comment>
<dbReference type="PROSITE" id="PS00678">
    <property type="entry name" value="WD_REPEATS_1"/>
    <property type="match status" value="1"/>
</dbReference>
<proteinExistence type="predicted"/>
<dbReference type="Proteomes" id="UP001159405">
    <property type="component" value="Unassembled WGS sequence"/>
</dbReference>
<dbReference type="InterPro" id="IPR051350">
    <property type="entry name" value="WD_repeat-ST_regulator"/>
</dbReference>
<dbReference type="InterPro" id="IPR019775">
    <property type="entry name" value="WD40_repeat_CS"/>
</dbReference>
<dbReference type="InterPro" id="IPR006594">
    <property type="entry name" value="LisH"/>
</dbReference>
<keyword evidence="1 3" id="KW-0853">WD repeat</keyword>
<feature type="repeat" description="WD" evidence="3">
    <location>
        <begin position="596"/>
        <end position="628"/>
    </location>
</feature>
<dbReference type="InterPro" id="IPR036322">
    <property type="entry name" value="WD40_repeat_dom_sf"/>
</dbReference>
<evidence type="ECO:0000313" key="6">
    <source>
        <dbReference type="EMBL" id="CAH3175118.1"/>
    </source>
</evidence>
<dbReference type="PROSITE" id="PS50896">
    <property type="entry name" value="LISH"/>
    <property type="match status" value="1"/>
</dbReference>
<evidence type="ECO:0000256" key="4">
    <source>
        <dbReference type="SAM" id="MobiDB-lite"/>
    </source>
</evidence>
<dbReference type="PROSITE" id="PS50082">
    <property type="entry name" value="WD_REPEATS_2"/>
    <property type="match status" value="3"/>
</dbReference>
<dbReference type="CDD" id="cd00200">
    <property type="entry name" value="WD40"/>
    <property type="match status" value="1"/>
</dbReference>
<evidence type="ECO:0000256" key="1">
    <source>
        <dbReference type="ARBA" id="ARBA00022574"/>
    </source>
</evidence>
<dbReference type="InterPro" id="IPR015943">
    <property type="entry name" value="WD40/YVTN_repeat-like_dom_sf"/>
</dbReference>
<feature type="domain" description="CTLH" evidence="5">
    <location>
        <begin position="160"/>
        <end position="219"/>
    </location>
</feature>
<gene>
    <name evidence="6" type="ORF">PLOB_00015766</name>
</gene>
<protein>
    <recommendedName>
        <fullName evidence="5">CTLH domain-containing protein</fullName>
    </recommendedName>
</protein>
<dbReference type="Pfam" id="PF23627">
    <property type="entry name" value="LisH_WDR26"/>
    <property type="match status" value="1"/>
</dbReference>
<sequence length="642" mass="72510">LLLLEPSPRVIAFDDVSSQYEGTELYLSLSCCLAFLSLGLFFYQEFDQNWLSSWSLATLASSDDEQKGGLSPPPQKRVRLSLDLESDMHKSKRTSSGSDGETSTSNGECIANGDSKSHLKRKIVHRNDEDVVRLIVQHLQGLGLNKSVEVLMQESGCRLEHPSAAKFRESVMAGDWERADAILKELRPLVENKEDISKMRFCLMEQKFLEFLEDDRPIDALHCLRTELTPLKCNRERVHQLSGLIMCTNEEDLHKRAQWNGKGSLSRQKLMDRLQSFLPASVMLPPHRLRTLLNQAVELQKDRCPYHNTKLEVGMNSFSLLSDHLCTRNDFPCETKYTLTEHCDEVWFLRFSHNGSKLATGSRDGTVIIWDVSNGEPSHLRTMEGHSFGVGHLAWSPDDTYLIACGPEDCSELWIWNTETGELKCRMSQSTDDSLTCCAWNPDSKRFYTGGKRGQFYQCALDGSVMDTWEGVRVTGLHCLGGGGSTVLAADTHNRIRAYNFDELNDSNLIQEDHSIMSFSVSDDGRHALLNIASQGVHLWDIRDRILIRKYQGPRQEKYTIYSCFGGANQNFLASGSEDHKVYIWHSKREKPIAVLSGHTRTVNCVSWNSKDPTMLASASDDGTVRIWGPVGRFSKSGIWKI</sequence>
<feature type="compositionally biased region" description="Low complexity" evidence="4">
    <location>
        <begin position="94"/>
        <end position="107"/>
    </location>
</feature>
<evidence type="ECO:0000256" key="2">
    <source>
        <dbReference type="ARBA" id="ARBA00022737"/>
    </source>
</evidence>
<dbReference type="PRINTS" id="PR00320">
    <property type="entry name" value="GPROTEINBRPT"/>
</dbReference>
<dbReference type="SMART" id="SM00668">
    <property type="entry name" value="CTLH"/>
    <property type="match status" value="1"/>
</dbReference>
<reference evidence="6 7" key="1">
    <citation type="submission" date="2022-05" db="EMBL/GenBank/DDBJ databases">
        <authorList>
            <consortium name="Genoscope - CEA"/>
            <person name="William W."/>
        </authorList>
    </citation>
    <scope>NUCLEOTIDE SEQUENCE [LARGE SCALE GENOMIC DNA]</scope>
</reference>
<keyword evidence="7" id="KW-1185">Reference proteome</keyword>
<keyword evidence="2" id="KW-0677">Repeat</keyword>